<name>A0A820NFR8_9BILA</name>
<gene>
    <name evidence="1" type="ORF">OVN521_LOCUS34018</name>
</gene>
<evidence type="ECO:0000313" key="1">
    <source>
        <dbReference type="EMBL" id="CAF4386303.1"/>
    </source>
</evidence>
<protein>
    <submittedName>
        <fullName evidence="1">Uncharacterized protein</fullName>
    </submittedName>
</protein>
<comment type="caution">
    <text evidence="1">The sequence shown here is derived from an EMBL/GenBank/DDBJ whole genome shotgun (WGS) entry which is preliminary data.</text>
</comment>
<reference evidence="1" key="1">
    <citation type="submission" date="2021-02" db="EMBL/GenBank/DDBJ databases">
        <authorList>
            <person name="Nowell W R."/>
        </authorList>
    </citation>
    <scope>NUCLEOTIDE SEQUENCE</scope>
</reference>
<evidence type="ECO:0000313" key="2">
    <source>
        <dbReference type="Proteomes" id="UP000663866"/>
    </source>
</evidence>
<proteinExistence type="predicted"/>
<organism evidence="1 2">
    <name type="scientific">Rotaria magnacalcarata</name>
    <dbReference type="NCBI Taxonomy" id="392030"/>
    <lineage>
        <taxon>Eukaryota</taxon>
        <taxon>Metazoa</taxon>
        <taxon>Spiralia</taxon>
        <taxon>Gnathifera</taxon>
        <taxon>Rotifera</taxon>
        <taxon>Eurotatoria</taxon>
        <taxon>Bdelloidea</taxon>
        <taxon>Philodinida</taxon>
        <taxon>Philodinidae</taxon>
        <taxon>Rotaria</taxon>
    </lineage>
</organism>
<accession>A0A820NFR8</accession>
<dbReference type="EMBL" id="CAJOBG010039473">
    <property type="protein sequence ID" value="CAF4386303.1"/>
    <property type="molecule type" value="Genomic_DNA"/>
</dbReference>
<dbReference type="Proteomes" id="UP000663866">
    <property type="component" value="Unassembled WGS sequence"/>
</dbReference>
<sequence length="149" mass="16963">MANTITYDPDEHLFSPSPVAANQVLSEVNSPIFSALSCTDTKSSLYLSQTSSNGSPPQSIPYSPNLCNDPSRLTHAKNEMIDFSLMTKSTEKLQIIAQPKAFYRERYCSETDPTKHRAQRFIRADDDTGKHEYPTIEVRCFCYYFFLDE</sequence>
<keyword evidence="2" id="KW-1185">Reference proteome</keyword>
<dbReference type="AlphaFoldDB" id="A0A820NFR8"/>